<evidence type="ECO:0000313" key="1">
    <source>
        <dbReference type="EMBL" id="AGH43322.1"/>
    </source>
</evidence>
<gene>
    <name evidence="1" type="ORF">C427_1213</name>
</gene>
<dbReference type="KEGG" id="gps:C427_1213"/>
<protein>
    <submittedName>
        <fullName evidence="1">Uncharacterized protein</fullName>
    </submittedName>
</protein>
<accession>K7A8F8</accession>
<keyword evidence="2" id="KW-1185">Reference proteome</keyword>
<evidence type="ECO:0000313" key="2">
    <source>
        <dbReference type="Proteomes" id="UP000011864"/>
    </source>
</evidence>
<dbReference type="HOGENOM" id="CLU_3203095_0_0_6"/>
<dbReference type="AlphaFoldDB" id="K7A8F8"/>
<name>K7A8F8_9ALTE</name>
<dbReference type="Proteomes" id="UP000011864">
    <property type="component" value="Chromosome"/>
</dbReference>
<organism evidence="1 2">
    <name type="scientific">Paraglaciecola psychrophila 170</name>
    <dbReference type="NCBI Taxonomy" id="1129794"/>
    <lineage>
        <taxon>Bacteria</taxon>
        <taxon>Pseudomonadati</taxon>
        <taxon>Pseudomonadota</taxon>
        <taxon>Gammaproteobacteria</taxon>
        <taxon>Alteromonadales</taxon>
        <taxon>Alteromonadaceae</taxon>
        <taxon>Paraglaciecola</taxon>
    </lineage>
</organism>
<dbReference type="STRING" id="1129794.C427_1213"/>
<reference evidence="1 2" key="1">
    <citation type="journal article" date="2013" name="Genome Announc.">
        <title>Complete Genome Sequence of Glaciecola psychrophila Strain 170T.</title>
        <authorList>
            <person name="Yin J."/>
            <person name="Chen J."/>
            <person name="Liu G."/>
            <person name="Yu Y."/>
            <person name="Song L."/>
            <person name="Wang X."/>
            <person name="Qu X."/>
        </authorList>
    </citation>
    <scope>NUCLEOTIDE SEQUENCE [LARGE SCALE GENOMIC DNA]</scope>
    <source>
        <strain evidence="1 2">170</strain>
    </source>
</reference>
<sequence length="45" mass="4989">MLLGCIQAVSAQSVTDKLIVALVEKHLPQYCTKKKPHLGKWAPMI</sequence>
<dbReference type="PATRIC" id="fig|1129794.4.peg.1204"/>
<dbReference type="EMBL" id="CP003837">
    <property type="protein sequence ID" value="AGH43322.1"/>
    <property type="molecule type" value="Genomic_DNA"/>
</dbReference>
<proteinExistence type="predicted"/>